<dbReference type="FunFam" id="2.40.10.10:FF:000068">
    <property type="entry name" value="transmembrane protease serine 2"/>
    <property type="match status" value="1"/>
</dbReference>
<dbReference type="PANTHER" id="PTHR24256">
    <property type="entry name" value="TRYPTASE-RELATED"/>
    <property type="match status" value="1"/>
</dbReference>
<organism evidence="5 6">
    <name type="scientific">Orchesella cincta</name>
    <name type="common">Springtail</name>
    <name type="synonym">Podura cincta</name>
    <dbReference type="NCBI Taxonomy" id="48709"/>
    <lineage>
        <taxon>Eukaryota</taxon>
        <taxon>Metazoa</taxon>
        <taxon>Ecdysozoa</taxon>
        <taxon>Arthropoda</taxon>
        <taxon>Hexapoda</taxon>
        <taxon>Collembola</taxon>
        <taxon>Entomobryomorpha</taxon>
        <taxon>Entomobryoidea</taxon>
        <taxon>Orchesellidae</taxon>
        <taxon>Orchesellinae</taxon>
        <taxon>Orchesella</taxon>
    </lineage>
</organism>
<dbReference type="CDD" id="cd00190">
    <property type="entry name" value="Tryp_SPc"/>
    <property type="match status" value="1"/>
</dbReference>
<dbReference type="PROSITE" id="PS50240">
    <property type="entry name" value="TRYPSIN_DOM"/>
    <property type="match status" value="1"/>
</dbReference>
<feature type="domain" description="Peptidase S1" evidence="4">
    <location>
        <begin position="93"/>
        <end position="336"/>
    </location>
</feature>
<dbReference type="STRING" id="48709.A0A1D2MHS3"/>
<dbReference type="SMART" id="SM00020">
    <property type="entry name" value="Tryp_SPc"/>
    <property type="match status" value="1"/>
</dbReference>
<evidence type="ECO:0000313" key="5">
    <source>
        <dbReference type="EMBL" id="ODM92503.1"/>
    </source>
</evidence>
<keyword evidence="1" id="KW-1015">Disulfide bond</keyword>
<dbReference type="InterPro" id="IPR051487">
    <property type="entry name" value="Ser/Thr_Proteases_Immune/Dev"/>
</dbReference>
<dbReference type="InterPro" id="IPR043504">
    <property type="entry name" value="Peptidase_S1_PA_chymotrypsin"/>
</dbReference>
<dbReference type="SUPFAM" id="SSF50494">
    <property type="entry name" value="Trypsin-like serine proteases"/>
    <property type="match status" value="1"/>
</dbReference>
<dbReference type="OrthoDB" id="60866at2759"/>
<name>A0A1D2MHS3_ORCCI</name>
<evidence type="ECO:0000259" key="4">
    <source>
        <dbReference type="PROSITE" id="PS50240"/>
    </source>
</evidence>
<dbReference type="GO" id="GO:0004252">
    <property type="term" value="F:serine-type endopeptidase activity"/>
    <property type="evidence" value="ECO:0007669"/>
    <property type="project" value="InterPro"/>
</dbReference>
<protein>
    <submittedName>
        <fullName evidence="5">Proclotting enzyme</fullName>
    </submittedName>
</protein>
<comment type="similarity">
    <text evidence="2">Belongs to the peptidase S1 family. CLIP subfamily.</text>
</comment>
<evidence type="ECO:0000256" key="1">
    <source>
        <dbReference type="ARBA" id="ARBA00023157"/>
    </source>
</evidence>
<sequence length="343" mass="37423">MRLLFGVLLVVSLSVAHTTLKKDGKRDKRDYFVLVPHPVSPVIYYPVAPVIPPGIPFSPSRDMVGMMAPPAPAQPAACGNPAFMCQGACTSRAVGGIPAVQAEQPWNVQIYSSNRHICSGSLVDNRYVLTSASCVDPTTPASVAALRVRLGDFNRNSNTDGQYLERNVTTVYRHSDFVPQRSNSAPLNNIALIKLGQPVAYTDRIRPICLDEVSTRVDTGTIEGVVSGYGVLSYSNQRQTDDLYKVNVRIGTPQECQNAYSQHGYRLTDREICAGVESTGLPDPCVGDDGGPLIVKTGANSYRQVGISSFGVRCGGPPQVFTRVSSYRQWIDQVRYYYNENVL</sequence>
<accession>A0A1D2MHS3</accession>
<reference evidence="5 6" key="1">
    <citation type="journal article" date="2016" name="Genome Biol. Evol.">
        <title>Gene Family Evolution Reflects Adaptation to Soil Environmental Stressors in the Genome of the Collembolan Orchesella cincta.</title>
        <authorList>
            <person name="Faddeeva-Vakhrusheva A."/>
            <person name="Derks M.F."/>
            <person name="Anvar S.Y."/>
            <person name="Agamennone V."/>
            <person name="Suring W."/>
            <person name="Smit S."/>
            <person name="van Straalen N.M."/>
            <person name="Roelofs D."/>
        </authorList>
    </citation>
    <scope>NUCLEOTIDE SEQUENCE [LARGE SCALE GENOMIC DNA]</scope>
    <source>
        <tissue evidence="5">Mixed pool</tissue>
    </source>
</reference>
<gene>
    <name evidence="5" type="ORF">Ocin01_14183</name>
</gene>
<dbReference type="GO" id="GO:0006508">
    <property type="term" value="P:proteolysis"/>
    <property type="evidence" value="ECO:0007669"/>
    <property type="project" value="InterPro"/>
</dbReference>
<dbReference type="EMBL" id="LJIJ01001213">
    <property type="protein sequence ID" value="ODM92503.1"/>
    <property type="molecule type" value="Genomic_DNA"/>
</dbReference>
<keyword evidence="3" id="KW-0732">Signal</keyword>
<keyword evidence="6" id="KW-1185">Reference proteome</keyword>
<proteinExistence type="inferred from homology"/>
<evidence type="ECO:0000313" key="6">
    <source>
        <dbReference type="Proteomes" id="UP000094527"/>
    </source>
</evidence>
<comment type="caution">
    <text evidence="5">The sequence shown here is derived from an EMBL/GenBank/DDBJ whole genome shotgun (WGS) entry which is preliminary data.</text>
</comment>
<dbReference type="OMA" id="TECQSAY"/>
<dbReference type="InterPro" id="IPR001314">
    <property type="entry name" value="Peptidase_S1A"/>
</dbReference>
<dbReference type="Gene3D" id="2.40.10.10">
    <property type="entry name" value="Trypsin-like serine proteases"/>
    <property type="match status" value="1"/>
</dbReference>
<dbReference type="InterPro" id="IPR009003">
    <property type="entry name" value="Peptidase_S1_PA"/>
</dbReference>
<dbReference type="InterPro" id="IPR001254">
    <property type="entry name" value="Trypsin_dom"/>
</dbReference>
<dbReference type="AlphaFoldDB" id="A0A1D2MHS3"/>
<dbReference type="Pfam" id="PF00089">
    <property type="entry name" value="Trypsin"/>
    <property type="match status" value="1"/>
</dbReference>
<evidence type="ECO:0000256" key="3">
    <source>
        <dbReference type="SAM" id="SignalP"/>
    </source>
</evidence>
<feature type="chain" id="PRO_5008904050" evidence="3">
    <location>
        <begin position="17"/>
        <end position="343"/>
    </location>
</feature>
<feature type="signal peptide" evidence="3">
    <location>
        <begin position="1"/>
        <end position="16"/>
    </location>
</feature>
<evidence type="ECO:0000256" key="2">
    <source>
        <dbReference type="ARBA" id="ARBA00024195"/>
    </source>
</evidence>
<dbReference type="Proteomes" id="UP000094527">
    <property type="component" value="Unassembled WGS sequence"/>
</dbReference>
<dbReference type="PRINTS" id="PR00722">
    <property type="entry name" value="CHYMOTRYPSIN"/>
</dbReference>